<feature type="chain" id="PRO_5032385428" description="Lipoprotein" evidence="1">
    <location>
        <begin position="20"/>
        <end position="216"/>
    </location>
</feature>
<dbReference type="RefSeq" id="WP_183988469.1">
    <property type="nucleotide sequence ID" value="NZ_JACHHG010000014.1"/>
</dbReference>
<dbReference type="EMBL" id="JACHHG010000014">
    <property type="protein sequence ID" value="MBB6099728.1"/>
    <property type="molecule type" value="Genomic_DNA"/>
</dbReference>
<keyword evidence="3" id="KW-1185">Reference proteome</keyword>
<accession>A0A841I5K7</accession>
<feature type="signal peptide" evidence="1">
    <location>
        <begin position="1"/>
        <end position="19"/>
    </location>
</feature>
<proteinExistence type="predicted"/>
<sequence length="216" mass="22373">MKKTSFAALLFLAPLVAGCGALVGSFVPPQTFNNPANLDGAQLSSSSALQPAAVKGTLSYDTSKTTPPSPFDDLKYPDNVPFGIRPHAMKLEASFTRAVVSGSCTFPNTINLTVKSFSATVSDANGSATLTTEPNLSLTLTKAESSLTSATYTFAAHRIAVAANASTTDQAIRVLTTGGQNHASASAQVLADQDQLAGCYIRFTLGETALTLSNFS</sequence>
<evidence type="ECO:0000313" key="2">
    <source>
        <dbReference type="EMBL" id="MBB6099728.1"/>
    </source>
</evidence>
<organism evidence="2 3">
    <name type="scientific">Deinobacterium chartae</name>
    <dbReference type="NCBI Taxonomy" id="521158"/>
    <lineage>
        <taxon>Bacteria</taxon>
        <taxon>Thermotogati</taxon>
        <taxon>Deinococcota</taxon>
        <taxon>Deinococci</taxon>
        <taxon>Deinococcales</taxon>
        <taxon>Deinococcaceae</taxon>
        <taxon>Deinobacterium</taxon>
    </lineage>
</organism>
<dbReference type="PROSITE" id="PS51257">
    <property type="entry name" value="PROKAR_LIPOPROTEIN"/>
    <property type="match status" value="1"/>
</dbReference>
<evidence type="ECO:0000313" key="3">
    <source>
        <dbReference type="Proteomes" id="UP000569951"/>
    </source>
</evidence>
<keyword evidence="1" id="KW-0732">Signal</keyword>
<reference evidence="2 3" key="1">
    <citation type="submission" date="2020-08" db="EMBL/GenBank/DDBJ databases">
        <title>Genomic Encyclopedia of Type Strains, Phase IV (KMG-IV): sequencing the most valuable type-strain genomes for metagenomic binning, comparative biology and taxonomic classification.</title>
        <authorList>
            <person name="Goeker M."/>
        </authorList>
    </citation>
    <scope>NUCLEOTIDE SEQUENCE [LARGE SCALE GENOMIC DNA]</scope>
    <source>
        <strain evidence="2 3">DSM 21458</strain>
    </source>
</reference>
<evidence type="ECO:0000256" key="1">
    <source>
        <dbReference type="SAM" id="SignalP"/>
    </source>
</evidence>
<protein>
    <recommendedName>
        <fullName evidence="4">Lipoprotein</fullName>
    </recommendedName>
</protein>
<name>A0A841I5K7_9DEIO</name>
<comment type="caution">
    <text evidence="2">The sequence shown here is derived from an EMBL/GenBank/DDBJ whole genome shotgun (WGS) entry which is preliminary data.</text>
</comment>
<evidence type="ECO:0008006" key="4">
    <source>
        <dbReference type="Google" id="ProtNLM"/>
    </source>
</evidence>
<gene>
    <name evidence="2" type="ORF">HNR42_003186</name>
</gene>
<dbReference type="Proteomes" id="UP000569951">
    <property type="component" value="Unassembled WGS sequence"/>
</dbReference>
<dbReference type="AlphaFoldDB" id="A0A841I5K7"/>